<comment type="caution">
    <text evidence="5">The sequence shown here is derived from an EMBL/GenBank/DDBJ whole genome shotgun (WGS) entry which is preliminary data.</text>
</comment>
<dbReference type="EMBL" id="SRYD01000072">
    <property type="protein sequence ID" value="TGY69564.1"/>
    <property type="molecule type" value="Genomic_DNA"/>
</dbReference>
<evidence type="ECO:0000256" key="2">
    <source>
        <dbReference type="ARBA" id="ARBA00023125"/>
    </source>
</evidence>
<dbReference type="InterPro" id="IPR046532">
    <property type="entry name" value="DUF6597"/>
</dbReference>
<gene>
    <name evidence="5" type="ORF">E5333_13855</name>
</gene>
<dbReference type="GO" id="GO:0043565">
    <property type="term" value="F:sequence-specific DNA binding"/>
    <property type="evidence" value="ECO:0007669"/>
    <property type="project" value="InterPro"/>
</dbReference>
<dbReference type="GO" id="GO:0003700">
    <property type="term" value="F:DNA-binding transcription factor activity"/>
    <property type="evidence" value="ECO:0007669"/>
    <property type="project" value="InterPro"/>
</dbReference>
<accession>A0A4S2FKW2</accession>
<dbReference type="Gene3D" id="1.10.10.60">
    <property type="entry name" value="Homeodomain-like"/>
    <property type="match status" value="1"/>
</dbReference>
<reference evidence="5 6" key="1">
    <citation type="submission" date="2019-04" db="EMBL/GenBank/DDBJ databases">
        <title>Microbes associate with the intestines of laboratory mice.</title>
        <authorList>
            <person name="Navarre W."/>
            <person name="Wong E."/>
            <person name="Huang K."/>
            <person name="Tropini C."/>
            <person name="Ng K."/>
            <person name="Yu B."/>
        </authorList>
    </citation>
    <scope>NUCLEOTIDE SEQUENCE [LARGE SCALE GENOMIC DNA]</scope>
    <source>
        <strain evidence="5 6">NM06_A21</strain>
    </source>
</reference>
<dbReference type="Pfam" id="PF12833">
    <property type="entry name" value="HTH_18"/>
    <property type="match status" value="1"/>
</dbReference>
<dbReference type="InterPro" id="IPR050204">
    <property type="entry name" value="AraC_XylS_family_regulators"/>
</dbReference>
<evidence type="ECO:0000256" key="1">
    <source>
        <dbReference type="ARBA" id="ARBA00023015"/>
    </source>
</evidence>
<dbReference type="PROSITE" id="PS01124">
    <property type="entry name" value="HTH_ARAC_FAMILY_2"/>
    <property type="match status" value="1"/>
</dbReference>
<dbReference type="PANTHER" id="PTHR46796:SF13">
    <property type="entry name" value="HTH-TYPE TRANSCRIPTIONAL ACTIVATOR RHAS"/>
    <property type="match status" value="1"/>
</dbReference>
<keyword evidence="2" id="KW-0238">DNA-binding</keyword>
<evidence type="ECO:0000313" key="6">
    <source>
        <dbReference type="Proteomes" id="UP000306630"/>
    </source>
</evidence>
<dbReference type="Pfam" id="PF20240">
    <property type="entry name" value="DUF6597"/>
    <property type="match status" value="1"/>
</dbReference>
<sequence>MRIYQPREELRPYVRYYWVLKGDEPFSILTFPIGCPQIIFHKKTPLYIPELDKSQSQFTISGQVNFPAHIQSDGSLEMIVAVFYPHTIGMFIDTLPSAFYNLEISGYDIENRQVNDVAQKIFDCENNKDCIDILEGFLLSKIRPSLNINRIGMSVNRLLRVPSTSINALADKACLSKRQYERVFRETVGMNPKEYARVVQFQKALWMMQRGESNYAGIAAECGYSDQSHFIRNFKELSGYTPEALIKHCAPYSDLFTNPA</sequence>
<keyword evidence="1" id="KW-0805">Transcription regulation</keyword>
<dbReference type="PANTHER" id="PTHR46796">
    <property type="entry name" value="HTH-TYPE TRANSCRIPTIONAL ACTIVATOR RHAS-RELATED"/>
    <property type="match status" value="1"/>
</dbReference>
<dbReference type="SMART" id="SM00342">
    <property type="entry name" value="HTH_ARAC"/>
    <property type="match status" value="1"/>
</dbReference>
<organism evidence="5 6">
    <name type="scientific">Muribaculum intestinale</name>
    <dbReference type="NCBI Taxonomy" id="1796646"/>
    <lineage>
        <taxon>Bacteria</taxon>
        <taxon>Pseudomonadati</taxon>
        <taxon>Bacteroidota</taxon>
        <taxon>Bacteroidia</taxon>
        <taxon>Bacteroidales</taxon>
        <taxon>Muribaculaceae</taxon>
        <taxon>Muribaculum</taxon>
    </lineage>
</organism>
<dbReference type="AlphaFoldDB" id="A0A4S2FKW2"/>
<dbReference type="InterPro" id="IPR009057">
    <property type="entry name" value="Homeodomain-like_sf"/>
</dbReference>
<name>A0A4S2FKW2_9BACT</name>
<protein>
    <submittedName>
        <fullName evidence="5">AraC family transcriptional regulator</fullName>
    </submittedName>
</protein>
<evidence type="ECO:0000313" key="5">
    <source>
        <dbReference type="EMBL" id="TGY69564.1"/>
    </source>
</evidence>
<dbReference type="InterPro" id="IPR018060">
    <property type="entry name" value="HTH_AraC"/>
</dbReference>
<dbReference type="SUPFAM" id="SSF46689">
    <property type="entry name" value="Homeodomain-like"/>
    <property type="match status" value="1"/>
</dbReference>
<proteinExistence type="predicted"/>
<dbReference type="RefSeq" id="WP_135993890.1">
    <property type="nucleotide sequence ID" value="NZ_SRYD01000072.1"/>
</dbReference>
<keyword evidence="3" id="KW-0804">Transcription</keyword>
<evidence type="ECO:0000259" key="4">
    <source>
        <dbReference type="PROSITE" id="PS01124"/>
    </source>
</evidence>
<dbReference type="Proteomes" id="UP000306630">
    <property type="component" value="Unassembled WGS sequence"/>
</dbReference>
<feature type="domain" description="HTH araC/xylS-type" evidence="4">
    <location>
        <begin position="149"/>
        <end position="248"/>
    </location>
</feature>
<evidence type="ECO:0000256" key="3">
    <source>
        <dbReference type="ARBA" id="ARBA00023163"/>
    </source>
</evidence>